<dbReference type="AlphaFoldDB" id="A0A562RE82"/>
<gene>
    <name evidence="1" type="ORF">IP91_01451</name>
</gene>
<organism evidence="1 2">
    <name type="scientific">Pseudoduganella lurida</name>
    <dbReference type="NCBI Taxonomy" id="1036180"/>
    <lineage>
        <taxon>Bacteria</taxon>
        <taxon>Pseudomonadati</taxon>
        <taxon>Pseudomonadota</taxon>
        <taxon>Betaproteobacteria</taxon>
        <taxon>Burkholderiales</taxon>
        <taxon>Oxalobacteraceae</taxon>
        <taxon>Telluria group</taxon>
        <taxon>Pseudoduganella</taxon>
    </lineage>
</organism>
<protein>
    <recommendedName>
        <fullName evidence="3">HEAT repeat domain-containing protein</fullName>
    </recommendedName>
</protein>
<dbReference type="OrthoDB" id="9806452at2"/>
<proteinExistence type="predicted"/>
<dbReference type="RefSeq" id="WP_145648160.1">
    <property type="nucleotide sequence ID" value="NZ_VLLB01000002.1"/>
</dbReference>
<dbReference type="EMBL" id="VLLB01000002">
    <property type="protein sequence ID" value="TWI67338.1"/>
    <property type="molecule type" value="Genomic_DNA"/>
</dbReference>
<comment type="caution">
    <text evidence="1">The sequence shown here is derived from an EMBL/GenBank/DDBJ whole genome shotgun (WGS) entry which is preliminary data.</text>
</comment>
<sequence length="199" mass="22288">MRKIPIKDVKKLAKLMEEIHTGVAAPLTATERLAVAAHLARTDLEGEESAYLWATAELSEPAEELRNLAGRALDEYAEDKSRPCPAYPLRYLLNTSSAAERDQLIETYRSPRHYMLAMTVAEFLLKNGNVEEGLRTMIDIVPLTGADHSTSNSIALWINELGTSDLKNELIFQAAEAIVQNDHPKRDLLVWAANLIHKW</sequence>
<evidence type="ECO:0000313" key="1">
    <source>
        <dbReference type="EMBL" id="TWI67338.1"/>
    </source>
</evidence>
<name>A0A562RE82_9BURK</name>
<keyword evidence="2" id="KW-1185">Reference proteome</keyword>
<evidence type="ECO:0000313" key="2">
    <source>
        <dbReference type="Proteomes" id="UP000318431"/>
    </source>
</evidence>
<dbReference type="Proteomes" id="UP000318431">
    <property type="component" value="Unassembled WGS sequence"/>
</dbReference>
<evidence type="ECO:0008006" key="3">
    <source>
        <dbReference type="Google" id="ProtNLM"/>
    </source>
</evidence>
<reference evidence="1 2" key="1">
    <citation type="journal article" date="2015" name="Stand. Genomic Sci.">
        <title>Genomic Encyclopedia of Bacterial and Archaeal Type Strains, Phase III: the genomes of soil and plant-associated and newly described type strains.</title>
        <authorList>
            <person name="Whitman W.B."/>
            <person name="Woyke T."/>
            <person name="Klenk H.P."/>
            <person name="Zhou Y."/>
            <person name="Lilburn T.G."/>
            <person name="Beck B.J."/>
            <person name="De Vos P."/>
            <person name="Vandamme P."/>
            <person name="Eisen J.A."/>
            <person name="Garrity G."/>
            <person name="Hugenholtz P."/>
            <person name="Kyrpides N.C."/>
        </authorList>
    </citation>
    <scope>NUCLEOTIDE SEQUENCE [LARGE SCALE GENOMIC DNA]</scope>
    <source>
        <strain evidence="1 2">CGMCC 1.10822</strain>
    </source>
</reference>
<accession>A0A562RE82</accession>